<evidence type="ECO:0000256" key="9">
    <source>
        <dbReference type="PROSITE-ProRule" id="PRU00284"/>
    </source>
</evidence>
<dbReference type="PROSITE" id="PS50111">
    <property type="entry name" value="CHEMOTAXIS_TRANSDUC_2"/>
    <property type="match status" value="1"/>
</dbReference>
<dbReference type="CDD" id="cd11386">
    <property type="entry name" value="MCP_signal"/>
    <property type="match status" value="1"/>
</dbReference>
<evidence type="ECO:0000256" key="6">
    <source>
        <dbReference type="ARBA" id="ARBA00023136"/>
    </source>
</evidence>
<keyword evidence="7 9" id="KW-0807">Transducer</keyword>
<dbReference type="PANTHER" id="PTHR32089:SF117">
    <property type="entry name" value="METHYL ACCEPTING SENSORY TRANSDUCER WITH CACHE_1 SMALL MOLECULE BINDING DOMAIN"/>
    <property type="match status" value="1"/>
</dbReference>
<organism evidence="14 16">
    <name type="scientific">Clostridium formicaceticum</name>
    <dbReference type="NCBI Taxonomy" id="1497"/>
    <lineage>
        <taxon>Bacteria</taxon>
        <taxon>Bacillati</taxon>
        <taxon>Bacillota</taxon>
        <taxon>Clostridia</taxon>
        <taxon>Eubacteriales</taxon>
        <taxon>Clostridiaceae</taxon>
        <taxon>Clostridium</taxon>
    </lineage>
</organism>
<dbReference type="SMART" id="SM00283">
    <property type="entry name" value="MA"/>
    <property type="match status" value="1"/>
</dbReference>
<dbReference type="GO" id="GO:0005886">
    <property type="term" value="C:plasma membrane"/>
    <property type="evidence" value="ECO:0007669"/>
    <property type="project" value="UniProtKB-SubCell"/>
</dbReference>
<feature type="domain" description="HAMP" evidence="12">
    <location>
        <begin position="301"/>
        <end position="353"/>
    </location>
</feature>
<dbReference type="EMBL" id="CP020559">
    <property type="protein sequence ID" value="ARE89641.1"/>
    <property type="molecule type" value="Genomic_DNA"/>
</dbReference>
<evidence type="ECO:0000259" key="11">
    <source>
        <dbReference type="PROSITE" id="PS50111"/>
    </source>
</evidence>
<dbReference type="CDD" id="cd12913">
    <property type="entry name" value="PDC1_MCP_like"/>
    <property type="match status" value="1"/>
</dbReference>
<dbReference type="GO" id="GO:0006935">
    <property type="term" value="P:chemotaxis"/>
    <property type="evidence" value="ECO:0007669"/>
    <property type="project" value="UniProtKB-KW"/>
</dbReference>
<evidence type="ECO:0000313" key="16">
    <source>
        <dbReference type="Proteomes" id="UP000192478"/>
    </source>
</evidence>
<sequence length="658" mass="72127">MSLRWKIVIIFTLLIVLPTTFLGHASYRSANKILINELQLTTRQTVDRIADTVHLFLGTMEETLDTLSLDPGIQQVFDHPEDISRMMETFKSFADSHDAIMHVYLGRPNGEIFIYPQTTLEDDYDPTTRPWYSQAVEENLLIWTDTYVDAGTKQLVISAAKPIFHKGTNDFIGVLSIDISLDILKNLVGTVDLGINGYMLMTDASGKVLVHPNATHIGEKIPIDTLLEAVTANHQGTVDYTFEGDPRFGVFDTLQKTGWKLVGMMQYAEIKDNTSILLKNALINGGIILVIAILMGLLFSTRITRSLILLVKDMEKVGKGDLTVHSQIQAKDEVGQLSKTLNTTVDALKKLVQNVREVSQEVNASADTLAVTSEETSVSAEEVTRAIEEIAKGASEQALEAEKGSMMTVQLSQRFDALISSSQEMLFASQDVVSANVKGLAVVEDLTQKNAQNNASIQQIGEAIHELNTRTQSIGSILKTINAIAEQTNLLALNAAIEAARAGEAGKGFAVVAEEIRKLAEQSRNSTDEIQGIITSIQHESNHTVSIMEDLTTSNIERDSTVKEVSTSFQSISKAIDIITDKINHIADYVTTMSNDKDKIVSVIESISTISEETAASSQQVTASMQQTTSAVEEIAKSAEALNHLSQKLDQEVKRFIL</sequence>
<name>A0AAC9WI43_9CLOT</name>
<dbReference type="InterPro" id="IPR004089">
    <property type="entry name" value="MCPsignal_dom"/>
</dbReference>
<keyword evidence="5 10" id="KW-1133">Transmembrane helix</keyword>
<dbReference type="Gene3D" id="6.10.340.10">
    <property type="match status" value="1"/>
</dbReference>
<dbReference type="RefSeq" id="WP_070964574.1">
    <property type="nucleotide sequence ID" value="NZ_CP017603.1"/>
</dbReference>
<keyword evidence="3" id="KW-0145">Chemotaxis</keyword>
<reference evidence="13 15" key="1">
    <citation type="submission" date="2016-10" db="EMBL/GenBank/DDBJ databases">
        <title>Complete Genome Sequence of Acetogen Clostridium formicoaceticum ATCC 27076.</title>
        <authorList>
            <person name="Bao T."/>
            <person name="Cheng C."/>
            <person name="Zhao J."/>
            <person name="Yang S.-T."/>
            <person name="Wang J."/>
            <person name="Wang M."/>
        </authorList>
    </citation>
    <scope>NUCLEOTIDE SEQUENCE [LARGE SCALE GENOMIC DNA]</scope>
    <source>
        <strain evidence="13 15">ATCC 27076</strain>
    </source>
</reference>
<evidence type="ECO:0000256" key="3">
    <source>
        <dbReference type="ARBA" id="ARBA00022500"/>
    </source>
</evidence>
<dbReference type="PANTHER" id="PTHR32089">
    <property type="entry name" value="METHYL-ACCEPTING CHEMOTAXIS PROTEIN MCPB"/>
    <property type="match status" value="1"/>
</dbReference>
<keyword evidence="2" id="KW-1003">Cell membrane</keyword>
<dbReference type="Proteomes" id="UP000192478">
    <property type="component" value="Chromosome"/>
</dbReference>
<evidence type="ECO:0000259" key="12">
    <source>
        <dbReference type="PROSITE" id="PS50885"/>
    </source>
</evidence>
<comment type="subcellular location">
    <subcellularLocation>
        <location evidence="1">Cell membrane</location>
        <topology evidence="1">Multi-pass membrane protein</topology>
    </subcellularLocation>
</comment>
<feature type="transmembrane region" description="Helical" evidence="10">
    <location>
        <begin position="281"/>
        <end position="299"/>
    </location>
</feature>
<evidence type="ECO:0000313" key="14">
    <source>
        <dbReference type="EMBL" id="ARE89641.1"/>
    </source>
</evidence>
<protein>
    <submittedName>
        <fullName evidence="14">Methyl-accepting chemotaxis protein McpC</fullName>
    </submittedName>
</protein>
<reference evidence="14 16" key="2">
    <citation type="submission" date="2017-03" db="EMBL/GenBank/DDBJ databases">
        <title>Complete sequence of Clostridium formicaceticum DSM 92.</title>
        <authorList>
            <person name="Poehlein A."/>
            <person name="Karl M."/>
            <person name="Bengelsdorf F.R."/>
            <person name="Duerre P."/>
            <person name="Daniel R."/>
        </authorList>
    </citation>
    <scope>NUCLEOTIDE SEQUENCE [LARGE SCALE GENOMIC DNA]</scope>
    <source>
        <strain evidence="14 16">DSM 92</strain>
    </source>
</reference>
<dbReference type="EMBL" id="CP017603">
    <property type="protein sequence ID" value="AOY75210.1"/>
    <property type="molecule type" value="Genomic_DNA"/>
</dbReference>
<keyword evidence="4 10" id="KW-0812">Transmembrane</keyword>
<evidence type="ECO:0000313" key="13">
    <source>
        <dbReference type="EMBL" id="AOY75210.1"/>
    </source>
</evidence>
<keyword evidence="15" id="KW-1185">Reference proteome</keyword>
<dbReference type="SMART" id="SM00304">
    <property type="entry name" value="HAMP"/>
    <property type="match status" value="2"/>
</dbReference>
<gene>
    <name evidence="14" type="primary">mcpC_3</name>
    <name evidence="13" type="ORF">BJL90_04405</name>
    <name evidence="14" type="ORF">CLFO_41220</name>
</gene>
<feature type="domain" description="Methyl-accepting transducer" evidence="11">
    <location>
        <begin position="372"/>
        <end position="629"/>
    </location>
</feature>
<keyword evidence="6 10" id="KW-0472">Membrane</keyword>
<dbReference type="Gene3D" id="3.30.450.20">
    <property type="entry name" value="PAS domain"/>
    <property type="match status" value="2"/>
</dbReference>
<comment type="similarity">
    <text evidence="8">Belongs to the methyl-accepting chemotaxis (MCP) protein family.</text>
</comment>
<dbReference type="Pfam" id="PF02743">
    <property type="entry name" value="dCache_1"/>
    <property type="match status" value="1"/>
</dbReference>
<dbReference type="InterPro" id="IPR003660">
    <property type="entry name" value="HAMP_dom"/>
</dbReference>
<dbReference type="Proteomes" id="UP000177894">
    <property type="component" value="Chromosome"/>
</dbReference>
<dbReference type="KEGG" id="cfm:BJL90_04405"/>
<dbReference type="SUPFAM" id="SSF103190">
    <property type="entry name" value="Sensory domain-like"/>
    <property type="match status" value="1"/>
</dbReference>
<accession>A0AAC9WI43</accession>
<evidence type="ECO:0000313" key="15">
    <source>
        <dbReference type="Proteomes" id="UP000177894"/>
    </source>
</evidence>
<evidence type="ECO:0000256" key="7">
    <source>
        <dbReference type="ARBA" id="ARBA00023224"/>
    </source>
</evidence>
<evidence type="ECO:0000256" key="4">
    <source>
        <dbReference type="ARBA" id="ARBA00022692"/>
    </source>
</evidence>
<dbReference type="Pfam" id="PF00672">
    <property type="entry name" value="HAMP"/>
    <property type="match status" value="1"/>
</dbReference>
<dbReference type="InterPro" id="IPR033479">
    <property type="entry name" value="dCache_1"/>
</dbReference>
<evidence type="ECO:0000256" key="8">
    <source>
        <dbReference type="ARBA" id="ARBA00029447"/>
    </source>
</evidence>
<dbReference type="GO" id="GO:0007165">
    <property type="term" value="P:signal transduction"/>
    <property type="evidence" value="ECO:0007669"/>
    <property type="project" value="UniProtKB-KW"/>
</dbReference>
<proteinExistence type="inferred from homology"/>
<dbReference type="Gene3D" id="1.10.287.950">
    <property type="entry name" value="Methyl-accepting chemotaxis protein"/>
    <property type="match status" value="1"/>
</dbReference>
<evidence type="ECO:0000256" key="5">
    <source>
        <dbReference type="ARBA" id="ARBA00022989"/>
    </source>
</evidence>
<dbReference type="CDD" id="cd06225">
    <property type="entry name" value="HAMP"/>
    <property type="match status" value="1"/>
</dbReference>
<evidence type="ECO:0000256" key="10">
    <source>
        <dbReference type="SAM" id="Phobius"/>
    </source>
</evidence>
<evidence type="ECO:0000256" key="2">
    <source>
        <dbReference type="ARBA" id="ARBA00022475"/>
    </source>
</evidence>
<dbReference type="Pfam" id="PF00015">
    <property type="entry name" value="MCPsignal"/>
    <property type="match status" value="1"/>
</dbReference>
<dbReference type="SUPFAM" id="SSF58104">
    <property type="entry name" value="Methyl-accepting chemotaxis protein (MCP) signaling domain"/>
    <property type="match status" value="1"/>
</dbReference>
<dbReference type="CDD" id="cd12912">
    <property type="entry name" value="PDC2_MCP_like"/>
    <property type="match status" value="1"/>
</dbReference>
<dbReference type="InterPro" id="IPR029151">
    <property type="entry name" value="Sensor-like_sf"/>
</dbReference>
<dbReference type="AlphaFoldDB" id="A0AAC9WI43"/>
<dbReference type="PROSITE" id="PS50885">
    <property type="entry name" value="HAMP"/>
    <property type="match status" value="1"/>
</dbReference>
<evidence type="ECO:0000256" key="1">
    <source>
        <dbReference type="ARBA" id="ARBA00004651"/>
    </source>
</evidence>